<organism evidence="3 4">
    <name type="scientific">Adiantum capillus-veneris</name>
    <name type="common">Maidenhair fern</name>
    <dbReference type="NCBI Taxonomy" id="13818"/>
    <lineage>
        <taxon>Eukaryota</taxon>
        <taxon>Viridiplantae</taxon>
        <taxon>Streptophyta</taxon>
        <taxon>Embryophyta</taxon>
        <taxon>Tracheophyta</taxon>
        <taxon>Polypodiopsida</taxon>
        <taxon>Polypodiidae</taxon>
        <taxon>Polypodiales</taxon>
        <taxon>Pteridineae</taxon>
        <taxon>Pteridaceae</taxon>
        <taxon>Vittarioideae</taxon>
        <taxon>Adiantum</taxon>
    </lineage>
</organism>
<evidence type="ECO:0000256" key="1">
    <source>
        <dbReference type="SAM" id="MobiDB-lite"/>
    </source>
</evidence>
<gene>
    <name evidence="3" type="ORF">GOP47_0016158</name>
</gene>
<dbReference type="PANTHER" id="PTHR31476:SF4">
    <property type="entry name" value="PROTEIN WHAT'S THIS FACTOR 1 HOMOLOG, CHLOROPLASTIC"/>
    <property type="match status" value="1"/>
</dbReference>
<dbReference type="PANTHER" id="PTHR31476">
    <property type="entry name" value="PROTEIN WHAT'S THIS FACTOR 1 HOMOLOG, CHLOROPLASTIC"/>
    <property type="match status" value="1"/>
</dbReference>
<dbReference type="AlphaFoldDB" id="A0A9D4ULB7"/>
<sequence>MALRQRPLLDCGYGGRQNTETSNLRLSQSTLQMSFCSSLRNPFVQKQAQMLGMKKIARPLITAVIKRRKNYRLDSIVQRQKKLKLVTTIKDILIKQPGMVMSLKRLGLYRRKLRLDGKRRVIALLKKYPAVFEVFEEGCNSLYFRLTQEAEDEIFEEIRLKGDMELSGVTKIRKMLMMSLTKTLLLSKIDHLKKDLGLPDDYREVVIGNYPQYFKVIETGEGQALELTAWDPELAISAWEKKHLGAPIEDDTISGRPRRFAKLDLPRGQVLKRKDAEMLRRFQQVPYISPYADFAHYRPNSREAEKHSCGVVHELLSLMIERRTLVDHLTHYRKDYKFSQQLYHMIVRHPELFYISLKGTRDCVFLKEAYRGAELIEKDPLVLVKERLAKLVTLNAERFYRNRREGEEGKAEGDDGDDDDDDDEDGSDEFDEGEDDSWSDDDVEDFSGDELEDVSGQARDTYYQGQRKPVARDRYVRASESAQGYDVSENGNGQARDSHHRRQRGPVVHDRYVRPPESTQRKGVTPNTENRLPTRAPRRPLGYVLREQNMEMEANVPRERW</sequence>
<dbReference type="Pfam" id="PF11955">
    <property type="entry name" value="PORR"/>
    <property type="match status" value="1"/>
</dbReference>
<name>A0A9D4ULB7_ADICA</name>
<dbReference type="GO" id="GO:0003723">
    <property type="term" value="F:RNA binding"/>
    <property type="evidence" value="ECO:0007669"/>
    <property type="project" value="InterPro"/>
</dbReference>
<evidence type="ECO:0000313" key="4">
    <source>
        <dbReference type="Proteomes" id="UP000886520"/>
    </source>
</evidence>
<feature type="compositionally biased region" description="Polar residues" evidence="1">
    <location>
        <begin position="517"/>
        <end position="531"/>
    </location>
</feature>
<evidence type="ECO:0000313" key="3">
    <source>
        <dbReference type="EMBL" id="KAI5069857.1"/>
    </source>
</evidence>
<comment type="caution">
    <text evidence="3">The sequence shown here is derived from an EMBL/GenBank/DDBJ whole genome shotgun (WGS) entry which is preliminary data.</text>
</comment>
<dbReference type="InterPro" id="IPR045040">
    <property type="entry name" value="PORR_fam"/>
</dbReference>
<dbReference type="InterPro" id="IPR021099">
    <property type="entry name" value="PORR_domain"/>
</dbReference>
<dbReference type="OrthoDB" id="2019558at2759"/>
<evidence type="ECO:0000259" key="2">
    <source>
        <dbReference type="Pfam" id="PF11955"/>
    </source>
</evidence>
<feature type="compositionally biased region" description="Acidic residues" evidence="1">
    <location>
        <begin position="414"/>
        <end position="453"/>
    </location>
</feature>
<proteinExistence type="predicted"/>
<dbReference type="EMBL" id="JABFUD020000015">
    <property type="protein sequence ID" value="KAI5069857.1"/>
    <property type="molecule type" value="Genomic_DNA"/>
</dbReference>
<accession>A0A9D4ULB7</accession>
<feature type="region of interest" description="Disordered" evidence="1">
    <location>
        <begin position="405"/>
        <end position="546"/>
    </location>
</feature>
<feature type="domain" description="PORR" evidence="2">
    <location>
        <begin position="69"/>
        <end position="394"/>
    </location>
</feature>
<keyword evidence="4" id="KW-1185">Reference proteome</keyword>
<reference evidence="3" key="1">
    <citation type="submission" date="2021-01" db="EMBL/GenBank/DDBJ databases">
        <title>Adiantum capillus-veneris genome.</title>
        <authorList>
            <person name="Fang Y."/>
            <person name="Liao Q."/>
        </authorList>
    </citation>
    <scope>NUCLEOTIDE SEQUENCE</scope>
    <source>
        <strain evidence="3">H3</strain>
        <tissue evidence="3">Leaf</tissue>
    </source>
</reference>
<dbReference type="Proteomes" id="UP000886520">
    <property type="component" value="Chromosome 15"/>
</dbReference>
<protein>
    <recommendedName>
        <fullName evidence="2">PORR domain-containing protein</fullName>
    </recommendedName>
</protein>